<dbReference type="EMBL" id="HBUF01256345">
    <property type="protein sequence ID" value="CAG6681643.1"/>
    <property type="molecule type" value="Transcribed_RNA"/>
</dbReference>
<evidence type="ECO:0000313" key="2">
    <source>
        <dbReference type="EMBL" id="CAG6681643.1"/>
    </source>
</evidence>
<feature type="chain" id="PRO_5035703784" evidence="1">
    <location>
        <begin position="24"/>
        <end position="132"/>
    </location>
</feature>
<feature type="signal peptide" evidence="1">
    <location>
        <begin position="1"/>
        <end position="23"/>
    </location>
</feature>
<organism evidence="2">
    <name type="scientific">Cacopsylla melanoneura</name>
    <dbReference type="NCBI Taxonomy" id="428564"/>
    <lineage>
        <taxon>Eukaryota</taxon>
        <taxon>Metazoa</taxon>
        <taxon>Ecdysozoa</taxon>
        <taxon>Arthropoda</taxon>
        <taxon>Hexapoda</taxon>
        <taxon>Insecta</taxon>
        <taxon>Pterygota</taxon>
        <taxon>Neoptera</taxon>
        <taxon>Paraneoptera</taxon>
        <taxon>Hemiptera</taxon>
        <taxon>Sternorrhyncha</taxon>
        <taxon>Psylloidea</taxon>
        <taxon>Psyllidae</taxon>
        <taxon>Psyllinae</taxon>
        <taxon>Cacopsylla</taxon>
    </lineage>
</organism>
<evidence type="ECO:0000256" key="1">
    <source>
        <dbReference type="SAM" id="SignalP"/>
    </source>
</evidence>
<accession>A0A8D8X2L4</accession>
<protein>
    <submittedName>
        <fullName evidence="2">Uncharacterized protein</fullName>
    </submittedName>
</protein>
<dbReference type="EMBL" id="HBUF01580976">
    <property type="protein sequence ID" value="CAG6770177.1"/>
    <property type="molecule type" value="Transcribed_RNA"/>
</dbReference>
<proteinExistence type="predicted"/>
<name>A0A8D8X2L4_9HEMI</name>
<keyword evidence="1" id="KW-0732">Signal</keyword>
<reference evidence="2" key="1">
    <citation type="submission" date="2021-05" db="EMBL/GenBank/DDBJ databases">
        <authorList>
            <person name="Alioto T."/>
            <person name="Alioto T."/>
            <person name="Gomez Garrido J."/>
        </authorList>
    </citation>
    <scope>NUCLEOTIDE SEQUENCE</scope>
</reference>
<sequence length="132" mass="15585">MNEQFTLLLYLIGILFIIPLSLEDGLTWKEVSIVKTNKTDLTQFAGKDLCEGNQLACLDTFKEYIEKHWFLEEAAFRAECDKDDSLGGIVVCWLRRKYSDGFPRYRMLTRYQMQFWTDKNGSHCRDNWPRGQ</sequence>
<dbReference type="EMBL" id="HBUF01095208">
    <property type="protein sequence ID" value="CAG6636673.1"/>
    <property type="molecule type" value="Transcribed_RNA"/>
</dbReference>
<dbReference type="AlphaFoldDB" id="A0A8D8X2L4"/>